<protein>
    <submittedName>
        <fullName evidence="2">Uncharacterized protein</fullName>
    </submittedName>
</protein>
<name>A0A0F3RPW6_9LACO</name>
<gene>
    <name evidence="1" type="ORF">LSP04_09250</name>
    <name evidence="2" type="ORF">VC81_12635</name>
</gene>
<dbReference type="RefSeq" id="WP_045808417.1">
    <property type="nucleotide sequence ID" value="NZ_BJZI01000010.1"/>
</dbReference>
<keyword evidence="4" id="KW-1185">Reference proteome</keyword>
<accession>A0A0F3RPW6</accession>
<evidence type="ECO:0000313" key="2">
    <source>
        <dbReference type="EMBL" id="KJW11639.1"/>
    </source>
</evidence>
<dbReference type="PATRIC" id="fig|216463.3.peg.1784"/>
<dbReference type="AlphaFoldDB" id="A0A0F3RPW6"/>
<evidence type="ECO:0000313" key="4">
    <source>
        <dbReference type="Proteomes" id="UP000321691"/>
    </source>
</evidence>
<reference evidence="2 3" key="1">
    <citation type="submission" date="2015-03" db="EMBL/GenBank/DDBJ databases">
        <authorList>
            <person name="Zheng J."/>
            <person name="Ganezle M."/>
        </authorList>
    </citation>
    <scope>NUCLEOTIDE SEQUENCE [LARGE SCALE GENOMIC DNA]</scope>
    <source>
        <strain evidence="2 3">LP38</strain>
    </source>
</reference>
<organism evidence="2 3">
    <name type="scientific">Levilactobacillus spicheri</name>
    <dbReference type="NCBI Taxonomy" id="216463"/>
    <lineage>
        <taxon>Bacteria</taxon>
        <taxon>Bacillati</taxon>
        <taxon>Bacillota</taxon>
        <taxon>Bacilli</taxon>
        <taxon>Lactobacillales</taxon>
        <taxon>Lactobacillaceae</taxon>
        <taxon>Levilactobacillus</taxon>
    </lineage>
</organism>
<dbReference type="Proteomes" id="UP000033491">
    <property type="component" value="Unassembled WGS sequence"/>
</dbReference>
<dbReference type="EMBL" id="JZCR01000025">
    <property type="protein sequence ID" value="KJW11639.1"/>
    <property type="molecule type" value="Genomic_DNA"/>
</dbReference>
<dbReference type="EMBL" id="BJZI01000010">
    <property type="protein sequence ID" value="GEO66506.1"/>
    <property type="molecule type" value="Genomic_DNA"/>
</dbReference>
<reference evidence="1 4" key="2">
    <citation type="submission" date="2019-07" db="EMBL/GenBank/DDBJ databases">
        <title>Whole genome shotgun sequence of Lactobacillus spicheri NBRC 107155.</title>
        <authorList>
            <person name="Hosoyama A."/>
            <person name="Uohara A."/>
            <person name="Ohji S."/>
            <person name="Ichikawa N."/>
        </authorList>
    </citation>
    <scope>NUCLEOTIDE SEQUENCE [LARGE SCALE GENOMIC DNA]</scope>
    <source>
        <strain evidence="1 4">NBRC 107155</strain>
    </source>
</reference>
<dbReference type="OrthoDB" id="9917290at2"/>
<evidence type="ECO:0000313" key="1">
    <source>
        <dbReference type="EMBL" id="GEO66506.1"/>
    </source>
</evidence>
<sequence length="104" mass="11569">MKHKVIVMGTTFSQPTFKKRALAIITPFVSNHLVQQILCINLDPQRADPDECSVALYSKETNQLAIHDCTGEEATEPLGILKMTNAVEALDDTVDPDSIFLHQF</sequence>
<comment type="caution">
    <text evidence="2">The sequence shown here is derived from an EMBL/GenBank/DDBJ whole genome shotgun (WGS) entry which is preliminary data.</text>
</comment>
<proteinExistence type="predicted"/>
<dbReference type="Proteomes" id="UP000321691">
    <property type="component" value="Unassembled WGS sequence"/>
</dbReference>
<evidence type="ECO:0000313" key="3">
    <source>
        <dbReference type="Proteomes" id="UP000033491"/>
    </source>
</evidence>